<feature type="transmembrane region" description="Helical" evidence="8">
    <location>
        <begin position="386"/>
        <end position="405"/>
    </location>
</feature>
<name>G0U8B6_TRYVY</name>
<feature type="transmembrane region" description="Helical" evidence="8">
    <location>
        <begin position="170"/>
        <end position="188"/>
    </location>
</feature>
<evidence type="ECO:0000256" key="2">
    <source>
        <dbReference type="ARBA" id="ARBA00022448"/>
    </source>
</evidence>
<dbReference type="GO" id="GO:0022857">
    <property type="term" value="F:transmembrane transporter activity"/>
    <property type="evidence" value="ECO:0007669"/>
    <property type="project" value="InterPro"/>
</dbReference>
<dbReference type="EMBL" id="HE573027">
    <property type="protein sequence ID" value="CCC53839.1"/>
    <property type="molecule type" value="Genomic_DNA"/>
</dbReference>
<evidence type="ECO:0000313" key="9">
    <source>
        <dbReference type="EMBL" id="CCC53839.1"/>
    </source>
</evidence>
<comment type="subcellular location">
    <subcellularLocation>
        <location evidence="1">Cell membrane</location>
        <topology evidence="1">Multi-pass membrane protein</topology>
    </subcellularLocation>
</comment>
<feature type="transmembrane region" description="Helical" evidence="8">
    <location>
        <begin position="104"/>
        <end position="126"/>
    </location>
</feature>
<keyword evidence="2" id="KW-0813">Transport</keyword>
<dbReference type="PANTHER" id="PTHR23517:SF3">
    <property type="entry name" value="INTEGRAL MEMBRANE TRANSPORT PROTEIN"/>
    <property type="match status" value="1"/>
</dbReference>
<gene>
    <name evidence="9" type="ORF">TVY486_1113230</name>
</gene>
<evidence type="ECO:0000256" key="1">
    <source>
        <dbReference type="ARBA" id="ARBA00004651"/>
    </source>
</evidence>
<dbReference type="OMA" id="YPAGKVM"/>
<keyword evidence="5 8" id="KW-1133">Transmembrane helix</keyword>
<dbReference type="AlphaFoldDB" id="G0U8B6"/>
<proteinExistence type="predicted"/>
<feature type="transmembrane region" description="Helical" evidence="8">
    <location>
        <begin position="80"/>
        <end position="98"/>
    </location>
</feature>
<evidence type="ECO:0000256" key="3">
    <source>
        <dbReference type="ARBA" id="ARBA00022475"/>
    </source>
</evidence>
<dbReference type="InterPro" id="IPR036259">
    <property type="entry name" value="MFS_trans_sf"/>
</dbReference>
<feature type="transmembrane region" description="Helical" evidence="8">
    <location>
        <begin position="321"/>
        <end position="337"/>
    </location>
</feature>
<evidence type="ECO:0000256" key="6">
    <source>
        <dbReference type="ARBA" id="ARBA00023136"/>
    </source>
</evidence>
<feature type="transmembrane region" description="Helical" evidence="8">
    <location>
        <begin position="146"/>
        <end position="164"/>
    </location>
</feature>
<protein>
    <submittedName>
        <fullName evidence="9">Putative integral membrane transport protein</fullName>
    </submittedName>
</protein>
<sequence length="504" mass="54384">MYTPTILREVAGRGILDVQLANAFMGVSTAVVVPIVTMVGRQLGFEQHVIANYVSLVGVSRVLTDLPTGILVDYVRLRPIIFGSVLVYMSACALVLWFELSSISLALFCVLSGSMNGVFFLARHIYVAKVSKAEYRGTIMSFLSGVLRWAHTLGPLLLGAIASVQGSARYFFIVPFFSAMLASLCFFVQCSPTGLGASSSPSTERETGKALANSVEGRSRKSSYGDFERDEMRWERVGLISVASVPAGGIPVQGDNTLLPSYGGVGLHAPVTGRPERSNDGNDKNSIIVEVPNVTDPAQCSENGTVFPIVVLAALAEQWCVTWRLGLYIILLVTLRANRKLLLTFAAMRLGFTDLQLSFLLSLSFSFDACLFPLGGIIIDNCSRRVARVPVVLSLGAAFLLLSMFSSPRWLHVMGAVFGIADALGCGLVMTLVADYNQQRFSGLFFGIMRAVQDVGHVVSSVAVSAMIQRFDVTTCCYVWSAMGVVTAAWGYYGVPCGPHEKEV</sequence>
<keyword evidence="4 8" id="KW-0812">Transmembrane</keyword>
<evidence type="ECO:0000256" key="4">
    <source>
        <dbReference type="ARBA" id="ARBA00022692"/>
    </source>
</evidence>
<reference evidence="9" key="1">
    <citation type="journal article" date="2012" name="Proc. Natl. Acad. Sci. U.S.A.">
        <title>Antigenic diversity is generated by distinct evolutionary mechanisms in African trypanosome species.</title>
        <authorList>
            <person name="Jackson A.P."/>
            <person name="Berry A."/>
            <person name="Aslett M."/>
            <person name="Allison H.C."/>
            <person name="Burton P."/>
            <person name="Vavrova-Anderson J."/>
            <person name="Brown R."/>
            <person name="Browne H."/>
            <person name="Corton N."/>
            <person name="Hauser H."/>
            <person name="Gamble J."/>
            <person name="Gilderthorp R."/>
            <person name="Marcello L."/>
            <person name="McQuillan J."/>
            <person name="Otto T.D."/>
            <person name="Quail M.A."/>
            <person name="Sanders M.J."/>
            <person name="van Tonder A."/>
            <person name="Ginger M.L."/>
            <person name="Field M.C."/>
            <person name="Barry J.D."/>
            <person name="Hertz-Fowler C."/>
            <person name="Berriman M."/>
        </authorList>
    </citation>
    <scope>NUCLEOTIDE SEQUENCE</scope>
    <source>
        <strain evidence="9">Y486</strain>
    </source>
</reference>
<dbReference type="PANTHER" id="PTHR23517">
    <property type="entry name" value="RESISTANCE PROTEIN MDTM, PUTATIVE-RELATED-RELATED"/>
    <property type="match status" value="1"/>
</dbReference>
<feature type="region of interest" description="Disordered" evidence="7">
    <location>
        <begin position="196"/>
        <end position="215"/>
    </location>
</feature>
<feature type="transmembrane region" description="Helical" evidence="8">
    <location>
        <begin position="357"/>
        <end position="379"/>
    </location>
</feature>
<organism evidence="9">
    <name type="scientific">Trypanosoma vivax (strain Y486)</name>
    <dbReference type="NCBI Taxonomy" id="1055687"/>
    <lineage>
        <taxon>Eukaryota</taxon>
        <taxon>Discoba</taxon>
        <taxon>Euglenozoa</taxon>
        <taxon>Kinetoplastea</taxon>
        <taxon>Metakinetoplastina</taxon>
        <taxon>Trypanosomatida</taxon>
        <taxon>Trypanosomatidae</taxon>
        <taxon>Trypanosoma</taxon>
        <taxon>Duttonella</taxon>
    </lineage>
</organism>
<keyword evidence="3" id="KW-1003">Cell membrane</keyword>
<keyword evidence="6 8" id="KW-0472">Membrane</keyword>
<accession>G0U8B6</accession>
<evidence type="ECO:0000256" key="5">
    <source>
        <dbReference type="ARBA" id="ARBA00022989"/>
    </source>
</evidence>
<dbReference type="InterPro" id="IPR050171">
    <property type="entry name" value="MFS_Transporters"/>
</dbReference>
<dbReference type="SUPFAM" id="SSF103473">
    <property type="entry name" value="MFS general substrate transporter"/>
    <property type="match status" value="1"/>
</dbReference>
<dbReference type="Gene3D" id="1.20.1250.20">
    <property type="entry name" value="MFS general substrate transporter like domains"/>
    <property type="match status" value="2"/>
</dbReference>
<dbReference type="Pfam" id="PF07690">
    <property type="entry name" value="MFS_1"/>
    <property type="match status" value="2"/>
</dbReference>
<evidence type="ECO:0000256" key="7">
    <source>
        <dbReference type="SAM" id="MobiDB-lite"/>
    </source>
</evidence>
<feature type="transmembrane region" description="Helical" evidence="8">
    <location>
        <begin position="411"/>
        <end position="434"/>
    </location>
</feature>
<dbReference type="InterPro" id="IPR011701">
    <property type="entry name" value="MFS"/>
</dbReference>
<evidence type="ECO:0000256" key="8">
    <source>
        <dbReference type="SAM" id="Phobius"/>
    </source>
</evidence>
<feature type="transmembrane region" description="Helical" evidence="8">
    <location>
        <begin position="20"/>
        <end position="40"/>
    </location>
</feature>
<dbReference type="VEuPathDB" id="TriTrypDB:TvY486_1113230"/>
<dbReference type="GO" id="GO:0005886">
    <property type="term" value="C:plasma membrane"/>
    <property type="evidence" value="ECO:0007669"/>
    <property type="project" value="UniProtKB-SubCell"/>
</dbReference>